<evidence type="ECO:0000256" key="1">
    <source>
        <dbReference type="SAM" id="Phobius"/>
    </source>
</evidence>
<organism evidence="2">
    <name type="scientific">Mycopsylla fici</name>
    <dbReference type="NCBI Taxonomy" id="1681222"/>
    <lineage>
        <taxon>Eukaryota</taxon>
        <taxon>Metazoa</taxon>
        <taxon>Ecdysozoa</taxon>
        <taxon>Arthropoda</taxon>
        <taxon>Hexapoda</taxon>
        <taxon>Insecta</taxon>
        <taxon>Pterygota</taxon>
        <taxon>Neoptera</taxon>
        <taxon>Paraneoptera</taxon>
        <taxon>Hemiptera</taxon>
        <taxon>Sternorrhyncha</taxon>
        <taxon>Psylloidea</taxon>
        <taxon>Carsidaridae</taxon>
        <taxon>Homotominae</taxon>
        <taxon>Mycopsylla</taxon>
    </lineage>
</organism>
<dbReference type="EMBL" id="MG216926">
    <property type="protein sequence ID" value="AVF97050.1"/>
    <property type="molecule type" value="Genomic_DNA"/>
</dbReference>
<dbReference type="CTD" id="4509"/>
<evidence type="ECO:0000313" key="2">
    <source>
        <dbReference type="EMBL" id="AVF97050.1"/>
    </source>
</evidence>
<keyword evidence="1" id="KW-0812">Transmembrane</keyword>
<dbReference type="RefSeq" id="YP_009470612.1">
    <property type="nucleotide sequence ID" value="NC_037224.1"/>
</dbReference>
<geneLocation type="mitochondrion" evidence="2"/>
<dbReference type="AlphaFoldDB" id="A0A343UQS5"/>
<keyword evidence="1" id="KW-0472">Membrane</keyword>
<name>A0A343UQS5_9HEMI</name>
<protein>
    <submittedName>
        <fullName evidence="2">ATP synthase F0 subunit 8</fullName>
    </submittedName>
</protein>
<proteinExistence type="predicted"/>
<dbReference type="GeneID" id="36278717"/>
<gene>
    <name evidence="2" type="primary">ATP8</name>
</gene>
<accession>A0A343UQS5</accession>
<feature type="transmembrane region" description="Helical" evidence="1">
    <location>
        <begin position="6"/>
        <end position="29"/>
    </location>
</feature>
<reference evidence="2" key="1">
    <citation type="submission" date="2017-10" db="EMBL/GenBank/DDBJ databases">
        <title>Complete mitochondrial genomes of Mycopsylla fici and Mycopsylla proxima (Hemiptera: Sternorrhyncha: Psylloidea: Homotomidae), with a phylogeny of the suborder Sternorrhyncha.</title>
        <authorList>
            <person name="Duan X.-Y."/>
            <person name="Wu Y."/>
            <person name="Qian Z.-Q."/>
        </authorList>
    </citation>
    <scope>NUCLEOTIDE SEQUENCE</scope>
</reference>
<keyword evidence="2" id="KW-0496">Mitochondrion</keyword>
<keyword evidence="1" id="KW-1133">Transmembrane helix</keyword>
<sequence length="50" mass="5969">MPQMSPIPWILILLLTLISIYLIMINIFFNSSIKKNTSFKIFKIKNNLKW</sequence>